<comment type="caution">
    <text evidence="1">The sequence shown here is derived from an EMBL/GenBank/DDBJ whole genome shotgun (WGS) entry which is preliminary data.</text>
</comment>
<name>A0A8X6PSX0_NEPPI</name>
<keyword evidence="2" id="KW-1185">Reference proteome</keyword>
<sequence length="90" mass="10630">MVYNRHLFEYVSVLAMYNKPGFDRVRAVRGFLRYALSYMFRIPVHELAILDFYSRYPIPYDKSDVIDGMVIQLEHVGVTIDPAIICFFMD</sequence>
<dbReference type="Proteomes" id="UP000887013">
    <property type="component" value="Unassembled WGS sequence"/>
</dbReference>
<accession>A0A8X6PSX0</accession>
<dbReference type="EMBL" id="BMAW01022834">
    <property type="protein sequence ID" value="GFT79725.1"/>
    <property type="molecule type" value="Genomic_DNA"/>
</dbReference>
<reference evidence="1" key="1">
    <citation type="submission" date="2020-08" db="EMBL/GenBank/DDBJ databases">
        <title>Multicomponent nature underlies the extraordinary mechanical properties of spider dragline silk.</title>
        <authorList>
            <person name="Kono N."/>
            <person name="Nakamura H."/>
            <person name="Mori M."/>
            <person name="Yoshida Y."/>
            <person name="Ohtoshi R."/>
            <person name="Malay A.D."/>
            <person name="Moran D.A.P."/>
            <person name="Tomita M."/>
            <person name="Numata K."/>
            <person name="Arakawa K."/>
        </authorList>
    </citation>
    <scope>NUCLEOTIDE SEQUENCE</scope>
</reference>
<evidence type="ECO:0000313" key="1">
    <source>
        <dbReference type="EMBL" id="GFT79725.1"/>
    </source>
</evidence>
<dbReference type="AlphaFoldDB" id="A0A8X6PSX0"/>
<proteinExistence type="predicted"/>
<organism evidence="1 2">
    <name type="scientific">Nephila pilipes</name>
    <name type="common">Giant wood spider</name>
    <name type="synonym">Nephila maculata</name>
    <dbReference type="NCBI Taxonomy" id="299642"/>
    <lineage>
        <taxon>Eukaryota</taxon>
        <taxon>Metazoa</taxon>
        <taxon>Ecdysozoa</taxon>
        <taxon>Arthropoda</taxon>
        <taxon>Chelicerata</taxon>
        <taxon>Arachnida</taxon>
        <taxon>Araneae</taxon>
        <taxon>Araneomorphae</taxon>
        <taxon>Entelegynae</taxon>
        <taxon>Araneoidea</taxon>
        <taxon>Nephilidae</taxon>
        <taxon>Nephila</taxon>
    </lineage>
</organism>
<gene>
    <name evidence="1" type="ORF">NPIL_656061</name>
</gene>
<evidence type="ECO:0000313" key="2">
    <source>
        <dbReference type="Proteomes" id="UP000887013"/>
    </source>
</evidence>
<protein>
    <submittedName>
        <fullName evidence="1">Uncharacterized protein</fullName>
    </submittedName>
</protein>